<dbReference type="SMART" id="SM00225">
    <property type="entry name" value="BTB"/>
    <property type="match status" value="1"/>
</dbReference>
<accession>A0A9P5YCB3</accession>
<comment type="caution">
    <text evidence="2">The sequence shown here is derived from an EMBL/GenBank/DDBJ whole genome shotgun (WGS) entry which is preliminary data.</text>
</comment>
<evidence type="ECO:0000259" key="1">
    <source>
        <dbReference type="PROSITE" id="PS50097"/>
    </source>
</evidence>
<gene>
    <name evidence="2" type="ORF">BDZ94DRAFT_1252231</name>
</gene>
<dbReference type="InterPro" id="IPR000210">
    <property type="entry name" value="BTB/POZ_dom"/>
</dbReference>
<dbReference type="Gene3D" id="3.30.710.10">
    <property type="entry name" value="Potassium Channel Kv1.1, Chain A"/>
    <property type="match status" value="1"/>
</dbReference>
<sequence length="317" mass="36222">MADHHDTILTAKRAGYPFDHPKADVILRSSGDPPVDFRLFKLLLSLASPFFDVTFTLPQPDSVEDDLPVILMSEDKHTLEILLRLCYPISVEEPMPITSLKDLQLVIQAAMKLEMEGIQKYTRKVLLEPRFIESQPLRVFAIACRYGWAAEARKAARFTLRQPITVPFVEELEYISAAIFYRLQEYHRRCGDIAASRILELANEATPDDDRVWTTCLTCPRAGGRNRKRVEYGPGRPGPRKWWVAWMIRVSEEVRGIPWGETVKKYDLMKAAAEEAKECIVCKDRATEDLEDFSHILSAEIERAISSISLQSVELKD</sequence>
<protein>
    <recommendedName>
        <fullName evidence="1">BTB domain-containing protein</fullName>
    </recommendedName>
</protein>
<proteinExistence type="predicted"/>
<evidence type="ECO:0000313" key="2">
    <source>
        <dbReference type="EMBL" id="KAF9466152.1"/>
    </source>
</evidence>
<dbReference type="EMBL" id="MU150243">
    <property type="protein sequence ID" value="KAF9466152.1"/>
    <property type="molecule type" value="Genomic_DNA"/>
</dbReference>
<evidence type="ECO:0000313" key="3">
    <source>
        <dbReference type="Proteomes" id="UP000807353"/>
    </source>
</evidence>
<dbReference type="AlphaFoldDB" id="A0A9P5YCB3"/>
<feature type="domain" description="BTB" evidence="1">
    <location>
        <begin position="23"/>
        <end position="95"/>
    </location>
</feature>
<dbReference type="Proteomes" id="UP000807353">
    <property type="component" value="Unassembled WGS sequence"/>
</dbReference>
<name>A0A9P5YCB3_9AGAR</name>
<dbReference type="PROSITE" id="PS50097">
    <property type="entry name" value="BTB"/>
    <property type="match status" value="1"/>
</dbReference>
<dbReference type="InterPro" id="IPR011333">
    <property type="entry name" value="SKP1/BTB/POZ_sf"/>
</dbReference>
<dbReference type="Pfam" id="PF00651">
    <property type="entry name" value="BTB"/>
    <property type="match status" value="1"/>
</dbReference>
<dbReference type="OrthoDB" id="3357985at2759"/>
<organism evidence="2 3">
    <name type="scientific">Collybia nuda</name>
    <dbReference type="NCBI Taxonomy" id="64659"/>
    <lineage>
        <taxon>Eukaryota</taxon>
        <taxon>Fungi</taxon>
        <taxon>Dikarya</taxon>
        <taxon>Basidiomycota</taxon>
        <taxon>Agaricomycotina</taxon>
        <taxon>Agaricomycetes</taxon>
        <taxon>Agaricomycetidae</taxon>
        <taxon>Agaricales</taxon>
        <taxon>Tricholomatineae</taxon>
        <taxon>Clitocybaceae</taxon>
        <taxon>Collybia</taxon>
    </lineage>
</organism>
<keyword evidence="3" id="KW-1185">Reference proteome</keyword>
<reference evidence="2" key="1">
    <citation type="submission" date="2020-11" db="EMBL/GenBank/DDBJ databases">
        <authorList>
            <consortium name="DOE Joint Genome Institute"/>
            <person name="Ahrendt S."/>
            <person name="Riley R."/>
            <person name="Andreopoulos W."/>
            <person name="Labutti K."/>
            <person name="Pangilinan J."/>
            <person name="Ruiz-Duenas F.J."/>
            <person name="Barrasa J.M."/>
            <person name="Sanchez-Garcia M."/>
            <person name="Camarero S."/>
            <person name="Miyauchi S."/>
            <person name="Serrano A."/>
            <person name="Linde D."/>
            <person name="Babiker R."/>
            <person name="Drula E."/>
            <person name="Ayuso-Fernandez I."/>
            <person name="Pacheco R."/>
            <person name="Padilla G."/>
            <person name="Ferreira P."/>
            <person name="Barriuso J."/>
            <person name="Kellner H."/>
            <person name="Castanera R."/>
            <person name="Alfaro M."/>
            <person name="Ramirez L."/>
            <person name="Pisabarro A.G."/>
            <person name="Kuo A."/>
            <person name="Tritt A."/>
            <person name="Lipzen A."/>
            <person name="He G."/>
            <person name="Yan M."/>
            <person name="Ng V."/>
            <person name="Cullen D."/>
            <person name="Martin F."/>
            <person name="Rosso M.-N."/>
            <person name="Henrissat B."/>
            <person name="Hibbett D."/>
            <person name="Martinez A.T."/>
            <person name="Grigoriev I.V."/>
        </authorList>
    </citation>
    <scope>NUCLEOTIDE SEQUENCE</scope>
    <source>
        <strain evidence="2">CBS 247.69</strain>
    </source>
</reference>
<dbReference type="SUPFAM" id="SSF54695">
    <property type="entry name" value="POZ domain"/>
    <property type="match status" value="1"/>
</dbReference>